<evidence type="ECO:0000256" key="1">
    <source>
        <dbReference type="SAM" id="Phobius"/>
    </source>
</evidence>
<keyword evidence="3" id="KW-1185">Reference proteome</keyword>
<feature type="transmembrane region" description="Helical" evidence="1">
    <location>
        <begin position="21"/>
        <end position="40"/>
    </location>
</feature>
<dbReference type="STRING" id="1855912.LuPra_02653"/>
<dbReference type="OrthoDB" id="138669at2"/>
<dbReference type="KEGG" id="abac:LuPra_02653"/>
<dbReference type="AlphaFoldDB" id="A0A143PLX9"/>
<accession>A0A143PLX9</accession>
<keyword evidence="1" id="KW-0812">Transmembrane</keyword>
<dbReference type="EMBL" id="CP015136">
    <property type="protein sequence ID" value="AMY09436.1"/>
    <property type="molecule type" value="Genomic_DNA"/>
</dbReference>
<reference evidence="2 3" key="1">
    <citation type="journal article" date="2016" name="Genome Announc.">
        <title>First Complete Genome Sequence of a Subdivision 6 Acidobacterium Strain.</title>
        <authorList>
            <person name="Huang S."/>
            <person name="Vieira S."/>
            <person name="Bunk B."/>
            <person name="Riedel T."/>
            <person name="Sproer C."/>
            <person name="Overmann J."/>
        </authorList>
    </citation>
    <scope>NUCLEOTIDE SEQUENCE [LARGE SCALE GENOMIC DNA]</scope>
    <source>
        <strain evidence="3">DSM 100886 HEG_-6_39</strain>
    </source>
</reference>
<name>A0A143PLX9_LUTPR</name>
<evidence type="ECO:0000313" key="2">
    <source>
        <dbReference type="EMBL" id="AMY09436.1"/>
    </source>
</evidence>
<organism evidence="2 3">
    <name type="scientific">Luteitalea pratensis</name>
    <dbReference type="NCBI Taxonomy" id="1855912"/>
    <lineage>
        <taxon>Bacteria</taxon>
        <taxon>Pseudomonadati</taxon>
        <taxon>Acidobacteriota</taxon>
        <taxon>Vicinamibacteria</taxon>
        <taxon>Vicinamibacterales</taxon>
        <taxon>Vicinamibacteraceae</taxon>
        <taxon>Luteitalea</taxon>
    </lineage>
</organism>
<feature type="transmembrane region" description="Helical" evidence="1">
    <location>
        <begin position="74"/>
        <end position="93"/>
    </location>
</feature>
<reference evidence="3" key="2">
    <citation type="submission" date="2016-04" db="EMBL/GenBank/DDBJ databases">
        <title>First Complete Genome Sequence of a Subdivision 6 Acidobacterium.</title>
        <authorList>
            <person name="Huang S."/>
            <person name="Vieira S."/>
            <person name="Bunk B."/>
            <person name="Riedel T."/>
            <person name="Sproeer C."/>
            <person name="Overmann J."/>
        </authorList>
    </citation>
    <scope>NUCLEOTIDE SEQUENCE [LARGE SCALE GENOMIC DNA]</scope>
    <source>
        <strain evidence="3">DSM 100886 HEG_-6_39</strain>
    </source>
</reference>
<proteinExistence type="predicted"/>
<keyword evidence="1" id="KW-0472">Membrane</keyword>
<gene>
    <name evidence="2" type="ORF">LuPra_02653</name>
</gene>
<evidence type="ECO:0008006" key="4">
    <source>
        <dbReference type="Google" id="ProtNLM"/>
    </source>
</evidence>
<dbReference type="Proteomes" id="UP000076079">
    <property type="component" value="Chromosome"/>
</dbReference>
<keyword evidence="1" id="KW-1133">Transmembrane helix</keyword>
<sequence>MWFRSIFLKTLRDCRVAIVSWGLGIGVLTPLVFVVVPPLLADMGARAEVLALVRHPAMRLFAEPVDVLSPGGYATWRLSLVLPLLGIWALLAVSQTLRGEEESGALDVLLSVPRSRLRVATEKLAAMATALLLMGR</sequence>
<protein>
    <recommendedName>
        <fullName evidence="4">ABC-type transport system involved in multi-copper enzyme maturation, permease component</fullName>
    </recommendedName>
</protein>
<dbReference type="RefSeq" id="WP_110171185.1">
    <property type="nucleotide sequence ID" value="NZ_CP015136.1"/>
</dbReference>
<evidence type="ECO:0000313" key="3">
    <source>
        <dbReference type="Proteomes" id="UP000076079"/>
    </source>
</evidence>